<dbReference type="SUPFAM" id="SSF50249">
    <property type="entry name" value="Nucleic acid-binding proteins"/>
    <property type="match status" value="1"/>
</dbReference>
<reference evidence="5 6" key="1">
    <citation type="submission" date="2009-03" db="EMBL/GenBank/DDBJ databases">
        <title>Comparison of the complete genome sequences of Rhodococcus erythropolis PR4 and Rhodococcus opacus B4.</title>
        <authorList>
            <person name="Takarada H."/>
            <person name="Sekine M."/>
            <person name="Hosoyama A."/>
            <person name="Yamada R."/>
            <person name="Fujisawa T."/>
            <person name="Omata S."/>
            <person name="Shimizu A."/>
            <person name="Tsukatani N."/>
            <person name="Tanikawa S."/>
            <person name="Fujita N."/>
            <person name="Harayama S."/>
        </authorList>
    </citation>
    <scope>NUCLEOTIDE SEQUENCE [LARGE SCALE GENOMIC DNA]</scope>
    <source>
        <strain evidence="5 6">B4</strain>
    </source>
</reference>
<dbReference type="Pfam" id="PF13401">
    <property type="entry name" value="AAA_22"/>
    <property type="match status" value="1"/>
</dbReference>
<dbReference type="SMART" id="SM00421">
    <property type="entry name" value="HTH_LUXR"/>
    <property type="match status" value="1"/>
</dbReference>
<sequence>MGPTWPLIQRQVEFDAITASLTARSGGCGVVLTGDPGVGKTTLARFATESLPRQVKWVAGTESARSIPLGVFAHLVGASTSRDPVAFLSAARQALLDDGHSRDVVIGVDDAHLLDQLSATFLHQLALDRAVHIVATVRNGETVPDAITSLWKDGHLQRLELAPFSRDQSIELIESVLDGPLEGLSADTIWEASGGNALFVRHLVEGALEAGTLRRSGGVWQLRGRAAITSELASLLEHRIDQIPHDVLQALQLLTFCEPLDLDILGQLAGEDAVEEAERRGLVRIVEDGHRLDVRYTHPLFGEVIRRRVGRAAGRRLRGQLVEALSGRAVVGASNRIRLAELALDSDRSVDTELLTTAAEDAIGLANVPLGERLARAALAETGGFEAADLLARALLWQGHATEAESLLLSFAPDSLDQVQLVRWGTSRIANLFWASGESEKADDVLAVLRERVTHPSLVPIIEGIGSVCAVFENRPEEAAAAATAILAADRVLPWAVEWAFFGGGLSLALMGRGDSVPELAARSAAVADQIDGLLRFPAAHGEILALTLTGEFAAAQRRAEKYLSLASSGRYVAWGLANILVGTVELCRGRFTDAAHRLEQAIAALNVGDTADAISWSFPAYIALGQAYAELGRIHEADGIITAAQARNGRHVAVFGPQLTMSQAWLAAARGETSRAVDLSRSAAESACKSGQFGIEAVALHLATRFGDTTTATRLAELAGICDGELVDIVARHAAAVAAGHGCGVTSAAAEFERIGALPDAADAYARAAIAFTHAGDKRRSIECAAAAEALSARCDHMSSPALVEAAHPLPLTSREREVGSMVAAGLSNRQIAERLFVSVRTVEGHIYRACMKLDVADRNGLAESMGTPRIHADRITGTVRTWSDEEGCGVIDSDATPGGAWTHARNVAGSGVHSLTPGQHVTFEPEKVVSGTQDGYHYRALDVRKVA</sequence>
<dbReference type="InterPro" id="IPR012340">
    <property type="entry name" value="NA-bd_OB-fold"/>
</dbReference>
<feature type="domain" description="HTH luxR-type" evidence="4">
    <location>
        <begin position="806"/>
        <end position="871"/>
    </location>
</feature>
<dbReference type="GO" id="GO:0006355">
    <property type="term" value="P:regulation of DNA-templated transcription"/>
    <property type="evidence" value="ECO:0007669"/>
    <property type="project" value="InterPro"/>
</dbReference>
<dbReference type="Pfam" id="PF00196">
    <property type="entry name" value="GerE"/>
    <property type="match status" value="1"/>
</dbReference>
<organism evidence="5 6">
    <name type="scientific">Rhodococcus opacus (strain B4)</name>
    <dbReference type="NCBI Taxonomy" id="632772"/>
    <lineage>
        <taxon>Bacteria</taxon>
        <taxon>Bacillati</taxon>
        <taxon>Actinomycetota</taxon>
        <taxon>Actinomycetes</taxon>
        <taxon>Mycobacteriales</taxon>
        <taxon>Nocardiaceae</taxon>
        <taxon>Rhodococcus</taxon>
    </lineage>
</organism>
<dbReference type="HOGENOM" id="CLU_015308_1_0_11"/>
<dbReference type="PRINTS" id="PR00038">
    <property type="entry name" value="HTHLUXR"/>
</dbReference>
<evidence type="ECO:0000259" key="4">
    <source>
        <dbReference type="PROSITE" id="PS50043"/>
    </source>
</evidence>
<dbReference type="Gene3D" id="1.25.40.10">
    <property type="entry name" value="Tetratricopeptide repeat domain"/>
    <property type="match status" value="1"/>
</dbReference>
<dbReference type="InterPro" id="IPR000792">
    <property type="entry name" value="Tscrpt_reg_LuxR_C"/>
</dbReference>
<dbReference type="InterPro" id="IPR049945">
    <property type="entry name" value="AAA_22"/>
</dbReference>
<gene>
    <name evidence="5" type="ordered locus">ROP_55170</name>
</gene>
<dbReference type="Gene3D" id="3.40.50.300">
    <property type="entry name" value="P-loop containing nucleotide triphosphate hydrolases"/>
    <property type="match status" value="1"/>
</dbReference>
<evidence type="ECO:0000256" key="1">
    <source>
        <dbReference type="ARBA" id="ARBA00023015"/>
    </source>
</evidence>
<dbReference type="OrthoDB" id="3197423at2"/>
<evidence type="ECO:0000313" key="6">
    <source>
        <dbReference type="Proteomes" id="UP000002212"/>
    </source>
</evidence>
<dbReference type="KEGG" id="rop:ROP_55170"/>
<dbReference type="InterPro" id="IPR016032">
    <property type="entry name" value="Sig_transdc_resp-reg_C-effctor"/>
</dbReference>
<keyword evidence="1" id="KW-0805">Transcription regulation</keyword>
<accession>C1AWJ1</accession>
<name>C1AWJ1_RHOOB</name>
<keyword evidence="3" id="KW-0804">Transcription</keyword>
<evidence type="ECO:0000256" key="3">
    <source>
        <dbReference type="ARBA" id="ARBA00023163"/>
    </source>
</evidence>
<dbReference type="AlphaFoldDB" id="C1AWJ1"/>
<dbReference type="PANTHER" id="PTHR44688:SF16">
    <property type="entry name" value="DNA-BINDING TRANSCRIPTIONAL ACTIVATOR DEVR_DOSR"/>
    <property type="match status" value="1"/>
</dbReference>
<dbReference type="SUPFAM" id="SSF48452">
    <property type="entry name" value="TPR-like"/>
    <property type="match status" value="1"/>
</dbReference>
<dbReference type="Gene3D" id="1.10.10.10">
    <property type="entry name" value="Winged helix-like DNA-binding domain superfamily/Winged helix DNA-binding domain"/>
    <property type="match status" value="1"/>
</dbReference>
<dbReference type="SUPFAM" id="SSF52540">
    <property type="entry name" value="P-loop containing nucleoside triphosphate hydrolases"/>
    <property type="match status" value="1"/>
</dbReference>
<evidence type="ECO:0000313" key="5">
    <source>
        <dbReference type="EMBL" id="BAH53764.1"/>
    </source>
</evidence>
<dbReference type="PROSITE" id="PS00622">
    <property type="entry name" value="HTH_LUXR_1"/>
    <property type="match status" value="1"/>
</dbReference>
<dbReference type="InterPro" id="IPR011990">
    <property type="entry name" value="TPR-like_helical_dom_sf"/>
</dbReference>
<dbReference type="SUPFAM" id="SSF46894">
    <property type="entry name" value="C-terminal effector domain of the bipartite response regulators"/>
    <property type="match status" value="1"/>
</dbReference>
<dbReference type="InterPro" id="IPR027417">
    <property type="entry name" value="P-loop_NTPase"/>
</dbReference>
<keyword evidence="2" id="KW-0238">DNA-binding</keyword>
<dbReference type="CDD" id="cd06170">
    <property type="entry name" value="LuxR_C_like"/>
    <property type="match status" value="1"/>
</dbReference>
<dbReference type="Gene3D" id="2.40.50.140">
    <property type="entry name" value="Nucleic acid-binding proteins"/>
    <property type="match status" value="1"/>
</dbReference>
<dbReference type="RefSeq" id="WP_015889265.1">
    <property type="nucleotide sequence ID" value="NC_012522.1"/>
</dbReference>
<dbReference type="InterPro" id="IPR036388">
    <property type="entry name" value="WH-like_DNA-bd_sf"/>
</dbReference>
<dbReference type="EMBL" id="AP011115">
    <property type="protein sequence ID" value="BAH53764.1"/>
    <property type="molecule type" value="Genomic_DNA"/>
</dbReference>
<dbReference type="PATRIC" id="fig|632772.20.peg.5763"/>
<proteinExistence type="predicted"/>
<dbReference type="GO" id="GO:0003677">
    <property type="term" value="F:DNA binding"/>
    <property type="evidence" value="ECO:0007669"/>
    <property type="project" value="UniProtKB-KW"/>
</dbReference>
<dbReference type="STRING" id="632772.ROP_55170"/>
<dbReference type="Proteomes" id="UP000002212">
    <property type="component" value="Chromosome"/>
</dbReference>
<dbReference type="PROSITE" id="PS50043">
    <property type="entry name" value="HTH_LUXR_2"/>
    <property type="match status" value="1"/>
</dbReference>
<dbReference type="PANTHER" id="PTHR44688">
    <property type="entry name" value="DNA-BINDING TRANSCRIPTIONAL ACTIVATOR DEVR_DOSR"/>
    <property type="match status" value="1"/>
</dbReference>
<evidence type="ECO:0000256" key="2">
    <source>
        <dbReference type="ARBA" id="ARBA00023125"/>
    </source>
</evidence>
<protein>
    <submittedName>
        <fullName evidence="5">Putative LuxR family transcriptional regulator</fullName>
    </submittedName>
</protein>